<organism evidence="1 2">
    <name type="scientific">Phytophthora nicotianae (strain INRA-310)</name>
    <name type="common">Phytophthora parasitica</name>
    <dbReference type="NCBI Taxonomy" id="761204"/>
    <lineage>
        <taxon>Eukaryota</taxon>
        <taxon>Sar</taxon>
        <taxon>Stramenopiles</taxon>
        <taxon>Oomycota</taxon>
        <taxon>Peronosporomycetes</taxon>
        <taxon>Peronosporales</taxon>
        <taxon>Peronosporaceae</taxon>
        <taxon>Phytophthora</taxon>
    </lineage>
</organism>
<reference evidence="2" key="1">
    <citation type="submission" date="2011-12" db="EMBL/GenBank/DDBJ databases">
        <authorList>
            <consortium name="The Broad Institute Genome Sequencing Platform"/>
            <person name="Russ C."/>
            <person name="Tyler B."/>
            <person name="Panabieres F."/>
            <person name="Shan W."/>
            <person name="Tripathy S."/>
            <person name="Grunwald N."/>
            <person name="Machado M."/>
            <person name="Young S.K."/>
            <person name="Zeng Q."/>
            <person name="Gargeya S."/>
            <person name="Fitzgerald M."/>
            <person name="Haas B."/>
            <person name="Abouelleil A."/>
            <person name="Alvarado L."/>
            <person name="Arachchi H.M."/>
            <person name="Berlin A."/>
            <person name="Chapman S.B."/>
            <person name="Gearin G."/>
            <person name="Goldberg J."/>
            <person name="Griggs A."/>
            <person name="Gujja S."/>
            <person name="Hansen M."/>
            <person name="Heiman D."/>
            <person name="Howarth C."/>
            <person name="Larimer J."/>
            <person name="Lui A."/>
            <person name="MacDonald P.J.P."/>
            <person name="McCowen C."/>
            <person name="Montmayeur A."/>
            <person name="Murphy C."/>
            <person name="Neiman D."/>
            <person name="Pearson M."/>
            <person name="Priest M."/>
            <person name="Roberts A."/>
            <person name="Saif S."/>
            <person name="Shea T."/>
            <person name="Sisk P."/>
            <person name="Stolte C."/>
            <person name="Sykes S."/>
            <person name="Wortman J."/>
            <person name="Nusbaum C."/>
            <person name="Birren B."/>
        </authorList>
    </citation>
    <scope>NUCLEOTIDE SEQUENCE [LARGE SCALE GENOMIC DNA]</scope>
    <source>
        <strain evidence="2">INRA-310</strain>
    </source>
</reference>
<reference evidence="1 2" key="2">
    <citation type="submission" date="2013-11" db="EMBL/GenBank/DDBJ databases">
        <title>The Genome Sequence of Phytophthora parasitica INRA-310.</title>
        <authorList>
            <consortium name="The Broad Institute Genomics Platform"/>
            <person name="Russ C."/>
            <person name="Tyler B."/>
            <person name="Panabieres F."/>
            <person name="Shan W."/>
            <person name="Tripathy S."/>
            <person name="Grunwald N."/>
            <person name="Machado M."/>
            <person name="Johnson C.S."/>
            <person name="Arredondo F."/>
            <person name="Hong C."/>
            <person name="Coffey M."/>
            <person name="Young S.K."/>
            <person name="Zeng Q."/>
            <person name="Gargeya S."/>
            <person name="Fitzgerald M."/>
            <person name="Abouelleil A."/>
            <person name="Alvarado L."/>
            <person name="Chapman S.B."/>
            <person name="Gainer-Dewar J."/>
            <person name="Goldberg J."/>
            <person name="Griggs A."/>
            <person name="Gujja S."/>
            <person name="Hansen M."/>
            <person name="Howarth C."/>
            <person name="Imamovic A."/>
            <person name="Ireland A."/>
            <person name="Larimer J."/>
            <person name="McCowan C."/>
            <person name="Murphy C."/>
            <person name="Pearson M."/>
            <person name="Poon T.W."/>
            <person name="Priest M."/>
            <person name="Roberts A."/>
            <person name="Saif S."/>
            <person name="Shea T."/>
            <person name="Sykes S."/>
            <person name="Wortman J."/>
            <person name="Nusbaum C."/>
            <person name="Birren B."/>
        </authorList>
    </citation>
    <scope>NUCLEOTIDE SEQUENCE [LARGE SCALE GENOMIC DNA]</scope>
    <source>
        <strain evidence="1 2">INRA-310</strain>
    </source>
</reference>
<dbReference type="VEuPathDB" id="FungiDB:PPTG_24916"/>
<evidence type="ECO:0000313" key="2">
    <source>
        <dbReference type="Proteomes" id="UP000018817"/>
    </source>
</evidence>
<name>W2PBD0_PHYN3</name>
<gene>
    <name evidence="1" type="ORF">PPTG_24916</name>
</gene>
<dbReference type="RefSeq" id="XP_008917160.1">
    <property type="nucleotide sequence ID" value="XM_008918912.1"/>
</dbReference>
<sequence>MSDTGPQRVVILPLPQSVYASHDLTEDALHQWTKDHGFNLSRRRVRYTDEAERKVWARNYECDRSGAVKNTGHLTEETRTRTMRGSKRSGCPMCMLSVRQILKGIGRLFTRHEAFTTITNRPGTFVLMLLSGAVLPTSPRNKRR</sequence>
<dbReference type="Proteomes" id="UP000018817">
    <property type="component" value="Unassembled WGS sequence"/>
</dbReference>
<accession>W2PBD0</accession>
<protein>
    <recommendedName>
        <fullName evidence="3">FAR1 domain-containing protein</fullName>
    </recommendedName>
</protein>
<dbReference type="GeneID" id="20193515"/>
<evidence type="ECO:0000313" key="1">
    <source>
        <dbReference type="EMBL" id="ETM97543.1"/>
    </source>
</evidence>
<dbReference type="OrthoDB" id="93417at2759"/>
<proteinExistence type="predicted"/>
<evidence type="ECO:0008006" key="3">
    <source>
        <dbReference type="Google" id="ProtNLM"/>
    </source>
</evidence>
<dbReference type="AlphaFoldDB" id="W2PBD0"/>
<dbReference type="EMBL" id="KI669931">
    <property type="protein sequence ID" value="ETM97543.1"/>
    <property type="molecule type" value="Genomic_DNA"/>
</dbReference>